<feature type="domain" description="DUF4116" evidence="2">
    <location>
        <begin position="279"/>
        <end position="322"/>
    </location>
</feature>
<dbReference type="InterPro" id="IPR025197">
    <property type="entry name" value="DUF4116"/>
</dbReference>
<feature type="domain" description="DUF4116" evidence="2">
    <location>
        <begin position="328"/>
        <end position="376"/>
    </location>
</feature>
<name>A0ABN9SHV0_9DINO</name>
<dbReference type="EMBL" id="CAUYUJ010011159">
    <property type="protein sequence ID" value="CAK0831242.1"/>
    <property type="molecule type" value="Genomic_DNA"/>
</dbReference>
<accession>A0ABN9SHV0</accession>
<dbReference type="Pfam" id="PF13475">
    <property type="entry name" value="DUF4116"/>
    <property type="match status" value="5"/>
</dbReference>
<proteinExistence type="predicted"/>
<evidence type="ECO:0000313" key="4">
    <source>
        <dbReference type="Proteomes" id="UP001189429"/>
    </source>
</evidence>
<reference evidence="3" key="1">
    <citation type="submission" date="2023-10" db="EMBL/GenBank/DDBJ databases">
        <authorList>
            <person name="Chen Y."/>
            <person name="Shah S."/>
            <person name="Dougan E. K."/>
            <person name="Thang M."/>
            <person name="Chan C."/>
        </authorList>
    </citation>
    <scope>NUCLEOTIDE SEQUENCE [LARGE SCALE GENOMIC DNA]</scope>
</reference>
<feature type="domain" description="DUF4116" evidence="2">
    <location>
        <begin position="379"/>
        <end position="423"/>
    </location>
</feature>
<feature type="domain" description="DUF4116" evidence="2">
    <location>
        <begin position="615"/>
        <end position="662"/>
    </location>
</feature>
<sequence>REAGAEAPDRWGGADELTGSEPLPPEVLRSAQPPPAAAGKPWPAGTGPCSAAMQHGCCCSDALDGPAAARPSTAPLARVPQDSREAERSSQRSVREAFHLSRQGGETLVPMSLSALRAWLGGHLLVAFRQQDSVVLLELGDSEHDLCAEWLNGGRLALMLGARQPLLQFAMFYQANGDRRAADTTIFPFTSQRVELGAVASLPDVCVGDLANWAANYDPTNSNPKRFAGDLQRFLLGGAKTSSLEDGFLEEAVARPAFIADRCDVPEDTVPTSWLWAERSLVLSMVAESGLALRHAPEELRADREVVQAAVQGDHDAFAFAAPVLQADREFVLNVVSSRGLSLAFASPHLRSDGEIVLAAVQSCGLALAYAAEQLRDQRDIVLHAVREDGAALAYASPVLRADLEVVTAAVEGDGLSFEFADAGLRSDRGLALAAARVAGDSLAFAASSLRGDFDFVLGAAALSPEPLATLRHAARELWAARDFALAAVACCGLSLRLASPPLRGDREVVAAAALNDWRALVDAAPECREDAGCVLAAVRCAAAAAPNEIADALALASDTLEADREFCFGLAAHSGVMALRFASRTLRGDRDLVLKACAQDGQALAFAAPALRADCECVLTAVQQSGLALNFASEELLANPGIALAAVRRNGAALALVAPRLQADREVVLAAVQQSGVALAHAAAALRADVEIAQSAVMESQDAFQFVDGAALHDPVVLRHARPGDARLYASESSLQAAAGERAGPTRQYGAARRLSPTPPSRTAGTSAWRAAA</sequence>
<feature type="compositionally biased region" description="Basic and acidic residues" evidence="1">
    <location>
        <begin position="81"/>
        <end position="94"/>
    </location>
</feature>
<evidence type="ECO:0000259" key="2">
    <source>
        <dbReference type="Pfam" id="PF13475"/>
    </source>
</evidence>
<comment type="caution">
    <text evidence="3">The sequence shown here is derived from an EMBL/GenBank/DDBJ whole genome shotgun (WGS) entry which is preliminary data.</text>
</comment>
<organism evidence="3 4">
    <name type="scientific">Prorocentrum cordatum</name>
    <dbReference type="NCBI Taxonomy" id="2364126"/>
    <lineage>
        <taxon>Eukaryota</taxon>
        <taxon>Sar</taxon>
        <taxon>Alveolata</taxon>
        <taxon>Dinophyceae</taxon>
        <taxon>Prorocentrales</taxon>
        <taxon>Prorocentraceae</taxon>
        <taxon>Prorocentrum</taxon>
    </lineage>
</organism>
<gene>
    <name evidence="3" type="ORF">PCOR1329_LOCUS29608</name>
</gene>
<dbReference type="Proteomes" id="UP001189429">
    <property type="component" value="Unassembled WGS sequence"/>
</dbReference>
<evidence type="ECO:0000313" key="3">
    <source>
        <dbReference type="EMBL" id="CAK0831242.1"/>
    </source>
</evidence>
<feature type="non-terminal residue" evidence="3">
    <location>
        <position position="1"/>
    </location>
</feature>
<feature type="region of interest" description="Disordered" evidence="1">
    <location>
        <begin position="1"/>
        <end position="46"/>
    </location>
</feature>
<evidence type="ECO:0000256" key="1">
    <source>
        <dbReference type="SAM" id="MobiDB-lite"/>
    </source>
</evidence>
<protein>
    <recommendedName>
        <fullName evidence="2">DUF4116 domain-containing protein</fullName>
    </recommendedName>
</protein>
<feature type="domain" description="DUF4116" evidence="2">
    <location>
        <begin position="564"/>
        <end position="613"/>
    </location>
</feature>
<feature type="compositionally biased region" description="Basic and acidic residues" evidence="1">
    <location>
        <begin position="1"/>
        <end position="13"/>
    </location>
</feature>
<feature type="compositionally biased region" description="Low complexity" evidence="1">
    <location>
        <begin position="37"/>
        <end position="46"/>
    </location>
</feature>
<keyword evidence="4" id="KW-1185">Reference proteome</keyword>
<feature type="region of interest" description="Disordered" evidence="1">
    <location>
        <begin position="69"/>
        <end position="94"/>
    </location>
</feature>
<feature type="region of interest" description="Disordered" evidence="1">
    <location>
        <begin position="738"/>
        <end position="774"/>
    </location>
</feature>